<dbReference type="Gene3D" id="1.10.1040.10">
    <property type="entry name" value="N-(1-d-carboxylethyl)-l-norvaline Dehydrogenase, domain 2"/>
    <property type="match status" value="1"/>
</dbReference>
<dbReference type="GO" id="GO:0070403">
    <property type="term" value="F:NAD+ binding"/>
    <property type="evidence" value="ECO:0007669"/>
    <property type="project" value="InterPro"/>
</dbReference>
<dbReference type="PATRIC" id="fig|758793.3.peg.4510"/>
<proteinExistence type="inferred from homology"/>
<sequence length="320" mass="34881">MNLPKANLDRPVAVIGAGLVGAGWAIAFARAGLDVRIYDANPRTAENALPWAATQLEALHRHGLIDEAPATIAARLTLADSLAQAIDGAAYVQESVLERIDVKRQLLLDLDAVADARVIIGSSSSGIKASDFACDLRISPRVLIAHPVNPPYLVPVVELVPSTQTSAETVAFTDALMRGIGQSVVRVRKEIEGFVLNRLQAALLREAWALQRDGIASCEDIDKTVRDGLGWRWSFMGPFETIDLNAPGGVADYAARLGPLYHSIARSRTNDGPWDDELIARVERDRRQHLCADELAARRDWRDERLMAFAAERAKHAADS</sequence>
<dbReference type="GO" id="GO:0050104">
    <property type="term" value="F:L-gulonate 3-dehydrogenase activity"/>
    <property type="evidence" value="ECO:0007669"/>
    <property type="project" value="TreeGrafter"/>
</dbReference>
<dbReference type="InterPro" id="IPR006108">
    <property type="entry name" value="3HC_DH_C"/>
</dbReference>
<keyword evidence="3" id="KW-0472">Membrane</keyword>
<gene>
    <name evidence="6" type="ORF">BRPE64_CCDS01850</name>
</gene>
<feature type="domain" description="3-hydroxyacyl-CoA dehydrogenase C-terminal" evidence="4">
    <location>
        <begin position="193"/>
        <end position="255"/>
    </location>
</feature>
<reference evidence="6 7" key="2">
    <citation type="journal article" date="2018" name="Int. J. Syst. Evol. Microbiol.">
        <title>Burkholderia insecticola sp. nov., a gut symbiotic bacterium of the bean bug Riptortus pedestris.</title>
        <authorList>
            <person name="Takeshita K."/>
            <person name="Tamaki H."/>
            <person name="Ohbayashi T."/>
            <person name="Meng X.-Y."/>
            <person name="Sone T."/>
            <person name="Mitani Y."/>
            <person name="Peeters C."/>
            <person name="Kikuchi Y."/>
            <person name="Vandamme P."/>
        </authorList>
    </citation>
    <scope>NUCLEOTIDE SEQUENCE [LARGE SCALE GENOMIC DNA]</scope>
    <source>
        <strain evidence="6">RPE64</strain>
    </source>
</reference>
<dbReference type="EMBL" id="AP013060">
    <property type="protein sequence ID" value="BAN26268.1"/>
    <property type="molecule type" value="Genomic_DNA"/>
</dbReference>
<dbReference type="GO" id="GO:0006631">
    <property type="term" value="P:fatty acid metabolic process"/>
    <property type="evidence" value="ECO:0007669"/>
    <property type="project" value="InterPro"/>
</dbReference>
<evidence type="ECO:0000313" key="7">
    <source>
        <dbReference type="Proteomes" id="UP000013966"/>
    </source>
</evidence>
<evidence type="ECO:0000313" key="6">
    <source>
        <dbReference type="EMBL" id="BAN26268.1"/>
    </source>
</evidence>
<dbReference type="OrthoDB" id="9803287at2"/>
<dbReference type="STRING" id="758793.BRPE64_CCDS01850"/>
<evidence type="ECO:0000256" key="3">
    <source>
        <dbReference type="SAM" id="Phobius"/>
    </source>
</evidence>
<dbReference type="Pfam" id="PF02737">
    <property type="entry name" value="3HCDH_N"/>
    <property type="match status" value="1"/>
</dbReference>
<dbReference type="PANTHER" id="PTHR48075:SF1">
    <property type="entry name" value="LAMBDA-CRYSTALLIN HOMOLOG"/>
    <property type="match status" value="1"/>
</dbReference>
<dbReference type="HOGENOM" id="CLU_009834_0_0_4"/>
<dbReference type="Proteomes" id="UP000013966">
    <property type="component" value="Chromosome 3"/>
</dbReference>
<protein>
    <submittedName>
        <fullName evidence="6">3-hydroxyacyl-CoA dehydrogenase NAD-binding protein</fullName>
    </submittedName>
</protein>
<dbReference type="Pfam" id="PF00725">
    <property type="entry name" value="3HCDH"/>
    <property type="match status" value="1"/>
</dbReference>
<keyword evidence="3" id="KW-1133">Transmembrane helix</keyword>
<feature type="domain" description="3-hydroxyacyl-CoA dehydrogenase NAD binding" evidence="5">
    <location>
        <begin position="12"/>
        <end position="190"/>
    </location>
</feature>
<dbReference type="InterPro" id="IPR008927">
    <property type="entry name" value="6-PGluconate_DH-like_C_sf"/>
</dbReference>
<dbReference type="KEGG" id="buo:BRPE64_CCDS01850"/>
<dbReference type="AlphaFoldDB" id="R4WNT0"/>
<evidence type="ECO:0000256" key="1">
    <source>
        <dbReference type="ARBA" id="ARBA00009463"/>
    </source>
</evidence>
<comment type="similarity">
    <text evidence="1">Belongs to the 3-hydroxyacyl-CoA dehydrogenase family.</text>
</comment>
<dbReference type="Gene3D" id="3.40.50.720">
    <property type="entry name" value="NAD(P)-binding Rossmann-like Domain"/>
    <property type="match status" value="1"/>
</dbReference>
<dbReference type="SUPFAM" id="SSF51735">
    <property type="entry name" value="NAD(P)-binding Rossmann-fold domains"/>
    <property type="match status" value="1"/>
</dbReference>
<dbReference type="InterPro" id="IPR013328">
    <property type="entry name" value="6PGD_dom2"/>
</dbReference>
<dbReference type="InterPro" id="IPR006176">
    <property type="entry name" value="3-OHacyl-CoA_DH_NAD-bd"/>
</dbReference>
<keyword evidence="7" id="KW-1185">Reference proteome</keyword>
<keyword evidence="2" id="KW-0560">Oxidoreductase</keyword>
<dbReference type="RefSeq" id="WP_016346978.1">
    <property type="nucleotide sequence ID" value="NC_021288.1"/>
</dbReference>
<reference evidence="6 7" key="1">
    <citation type="journal article" date="2013" name="Genome Announc.">
        <title>Complete Genome Sequence of Burkholderia sp. Strain RPE64, Bacterial Symbiont of the Bean Bug Riptortus pedestris.</title>
        <authorList>
            <person name="Shibata T.F."/>
            <person name="Maeda T."/>
            <person name="Nikoh N."/>
            <person name="Yamaguchi K."/>
            <person name="Oshima K."/>
            <person name="Hattori M."/>
            <person name="Nishiyama T."/>
            <person name="Hasebe M."/>
            <person name="Fukatsu T."/>
            <person name="Kikuchi Y."/>
            <person name="Shigenobu S."/>
        </authorList>
    </citation>
    <scope>NUCLEOTIDE SEQUENCE [LARGE SCALE GENOMIC DNA]</scope>
</reference>
<keyword evidence="3" id="KW-0812">Transmembrane</keyword>
<evidence type="ECO:0000259" key="5">
    <source>
        <dbReference type="Pfam" id="PF02737"/>
    </source>
</evidence>
<dbReference type="NCBIfam" id="NF004783">
    <property type="entry name" value="PRK06129.1"/>
    <property type="match status" value="1"/>
</dbReference>
<dbReference type="SUPFAM" id="SSF48179">
    <property type="entry name" value="6-phosphogluconate dehydrogenase C-terminal domain-like"/>
    <property type="match status" value="1"/>
</dbReference>
<evidence type="ECO:0000259" key="4">
    <source>
        <dbReference type="Pfam" id="PF00725"/>
    </source>
</evidence>
<feature type="transmembrane region" description="Helical" evidence="3">
    <location>
        <begin position="12"/>
        <end position="33"/>
    </location>
</feature>
<dbReference type="InterPro" id="IPR036291">
    <property type="entry name" value="NAD(P)-bd_dom_sf"/>
</dbReference>
<organism evidence="6 7">
    <name type="scientific">Caballeronia insecticola</name>
    <dbReference type="NCBI Taxonomy" id="758793"/>
    <lineage>
        <taxon>Bacteria</taxon>
        <taxon>Pseudomonadati</taxon>
        <taxon>Pseudomonadota</taxon>
        <taxon>Betaproteobacteria</taxon>
        <taxon>Burkholderiales</taxon>
        <taxon>Burkholderiaceae</taxon>
        <taxon>Caballeronia</taxon>
    </lineage>
</organism>
<dbReference type="PANTHER" id="PTHR48075">
    <property type="entry name" value="3-HYDROXYACYL-COA DEHYDROGENASE FAMILY PROTEIN"/>
    <property type="match status" value="1"/>
</dbReference>
<evidence type="ECO:0000256" key="2">
    <source>
        <dbReference type="ARBA" id="ARBA00023002"/>
    </source>
</evidence>
<accession>R4WNT0</accession>
<name>R4WNT0_9BURK</name>